<feature type="transmembrane region" description="Helical" evidence="1">
    <location>
        <begin position="102"/>
        <end position="120"/>
    </location>
</feature>
<dbReference type="Proteomes" id="UP000029074">
    <property type="component" value="Unassembled WGS sequence"/>
</dbReference>
<dbReference type="eggNOG" id="ENOG5032VVG">
    <property type="taxonomic scope" value="Bacteria"/>
</dbReference>
<dbReference type="AlphaFoldDB" id="D1NVS5"/>
<evidence type="ECO:0000313" key="5">
    <source>
        <dbReference type="Proteomes" id="UP000029074"/>
    </source>
</evidence>
<gene>
    <name evidence="3" type="ORF">BGLCM_0488</name>
    <name evidence="2" type="ORF">BIFGAL_03968</name>
</gene>
<evidence type="ECO:0000313" key="2">
    <source>
        <dbReference type="EMBL" id="EFA22926.1"/>
    </source>
</evidence>
<feature type="transmembrane region" description="Helical" evidence="1">
    <location>
        <begin position="345"/>
        <end position="363"/>
    </location>
</feature>
<dbReference type="Pfam" id="PF19484">
    <property type="entry name" value="DUF6020"/>
    <property type="match status" value="1"/>
</dbReference>
<evidence type="ECO:0000256" key="1">
    <source>
        <dbReference type="SAM" id="Phobius"/>
    </source>
</evidence>
<reference evidence="3 5" key="2">
    <citation type="submission" date="2014-03" db="EMBL/GenBank/DDBJ databases">
        <title>Genomics of Bifidobacteria.</title>
        <authorList>
            <person name="Ventura M."/>
            <person name="Milani C."/>
            <person name="Lugli G.A."/>
        </authorList>
    </citation>
    <scope>NUCLEOTIDE SEQUENCE [LARGE SCALE GENOMIC DNA]</scope>
    <source>
        <strain evidence="3 5">LMG 11596</strain>
    </source>
</reference>
<feature type="transmembrane region" description="Helical" evidence="1">
    <location>
        <begin position="651"/>
        <end position="668"/>
    </location>
</feature>
<dbReference type="Proteomes" id="UP000003656">
    <property type="component" value="Unassembled WGS sequence"/>
</dbReference>
<sequence length="742" mass="82008">MSNMGVEPMCGALCREVDKPFVLRHPLLWLLFSVMVGAGATFALLSPFHSRAGIAAGIIEAFREASGDVRKAGPVAITILGLALMVGAAWSALAWLHASVRLRVLACIAGVPIAWSLMAAGSGVPEHGQEFATGRPLHWASYLVYNGVRWASLSVLASCLVVCLFRCVIWHIARAEHEGELALTRDDAVRAKDVASNQPCTDQLTRYWHAVTQAWWRVFSFAQSWFITMQFGIVMLVALIIVVCWLPWIIWMGPANIGPDTVAQLVWYRTGHAWDPSSRQDLPAQFALSDHHPWLTTLIYGWFDQWGVSLGNEALGLWILAVVHVALIAVAFAILITYLCGSVGLSWKFGVFATLFAAFVPIYGRQAMSIVKDLTFLPFFMVWIVLFIEYIRRVLAQRKIGVWLCIGLVALAVLCGLMKKTGVYVLLASLLVLLVVLRARIITGLMMVVIVAVSMAIPKVAYPTLHIYPGGPQERIAVPLQQSAGILLRHGDTIDAQDKAVLETIFGACTVDQLKERFTTETADGAKDCYNRDATSEQYRDFMLTWAKLAAQHPATAFEATPSLFQAFLMSPYYDEGFSVRWGWEDQGGTMILPQYRDHEASPGQLRARQLYMIDAGLPVVGVLMTEGLYSLWLPVLALVLCLALRRYRNLLYLAPFLIMMGTMLLSPMHQFRYTWPMAFCAVLVMAIAFIKAQTAATLALDTMDDTSASAQNGTLGAEGAHTSTMIGSMEHNARNNNQDER</sequence>
<keyword evidence="5" id="KW-1185">Reference proteome</keyword>
<feature type="transmembrane region" description="Helical" evidence="1">
    <location>
        <begin position="424"/>
        <end position="457"/>
    </location>
</feature>
<feature type="transmembrane region" description="Helical" evidence="1">
    <location>
        <begin position="72"/>
        <end position="96"/>
    </location>
</feature>
<dbReference type="EMBL" id="ABXB03000003">
    <property type="protein sequence ID" value="EFA22926.1"/>
    <property type="molecule type" value="Genomic_DNA"/>
</dbReference>
<keyword evidence="1" id="KW-1133">Transmembrane helix</keyword>
<dbReference type="RefSeq" id="WP_006295420.1">
    <property type="nucleotide sequence ID" value="NZ_ABXB03000003.1"/>
</dbReference>
<comment type="caution">
    <text evidence="2">The sequence shown here is derived from an EMBL/GenBank/DDBJ whole genome shotgun (WGS) entry which is preliminary data.</text>
</comment>
<feature type="transmembrane region" description="Helical" evidence="1">
    <location>
        <begin position="620"/>
        <end position="644"/>
    </location>
</feature>
<dbReference type="OrthoDB" id="3223943at2"/>
<feature type="transmembrane region" description="Helical" evidence="1">
    <location>
        <begin position="674"/>
        <end position="691"/>
    </location>
</feature>
<proteinExistence type="predicted"/>
<reference evidence="2 4" key="1">
    <citation type="submission" date="2009-11" db="EMBL/GenBank/DDBJ databases">
        <authorList>
            <person name="Weinstock G."/>
            <person name="Sodergren E."/>
            <person name="Clifton S."/>
            <person name="Fulton L."/>
            <person name="Fulton B."/>
            <person name="Courtney L."/>
            <person name="Fronick C."/>
            <person name="Harrison M."/>
            <person name="Strong C."/>
            <person name="Farmer C."/>
            <person name="Delahaunty K."/>
            <person name="Markovic C."/>
            <person name="Hall O."/>
            <person name="Minx P."/>
            <person name="Tomlinson C."/>
            <person name="Mitreva M."/>
            <person name="Nelson J."/>
            <person name="Hou S."/>
            <person name="Wollam A."/>
            <person name="Pepin K.H."/>
            <person name="Johnson M."/>
            <person name="Bhonagiri V."/>
            <person name="Nash W.E."/>
            <person name="Warren W."/>
            <person name="Chinwalla A."/>
            <person name="Mardis E.R."/>
            <person name="Wilson R.K."/>
        </authorList>
    </citation>
    <scope>NUCLEOTIDE SEQUENCE [LARGE SCALE GENOMIC DNA]</scope>
    <source>
        <strain evidence="2 4">DSM 20093</strain>
    </source>
</reference>
<feature type="transmembrane region" description="Helical" evidence="1">
    <location>
        <begin position="400"/>
        <end position="417"/>
    </location>
</feature>
<accession>D1NVS5</accession>
<organism evidence="2 4">
    <name type="scientific">Bifidobacterium gallicum DSM 20093 = LMG 11596</name>
    <dbReference type="NCBI Taxonomy" id="561180"/>
    <lineage>
        <taxon>Bacteria</taxon>
        <taxon>Bacillati</taxon>
        <taxon>Actinomycetota</taxon>
        <taxon>Actinomycetes</taxon>
        <taxon>Bifidobacteriales</taxon>
        <taxon>Bifidobacteriaceae</taxon>
        <taxon>Bifidobacterium</taxon>
    </lineage>
</organism>
<name>D1NVS5_9BIFI</name>
<keyword evidence="1" id="KW-0812">Transmembrane</keyword>
<dbReference type="STRING" id="561180.BIFGAL_03968"/>
<feature type="transmembrane region" description="Helical" evidence="1">
    <location>
        <begin position="225"/>
        <end position="251"/>
    </location>
</feature>
<dbReference type="EMBL" id="JGYW01000003">
    <property type="protein sequence ID" value="KFI59378.1"/>
    <property type="molecule type" value="Genomic_DNA"/>
</dbReference>
<feature type="transmembrane region" description="Helical" evidence="1">
    <location>
        <begin position="150"/>
        <end position="173"/>
    </location>
</feature>
<feature type="transmembrane region" description="Helical" evidence="1">
    <location>
        <begin position="370"/>
        <end position="388"/>
    </location>
</feature>
<feature type="transmembrane region" description="Helical" evidence="1">
    <location>
        <begin position="27"/>
        <end position="45"/>
    </location>
</feature>
<dbReference type="InterPro" id="IPR046062">
    <property type="entry name" value="DUF6020"/>
</dbReference>
<feature type="transmembrane region" description="Helical" evidence="1">
    <location>
        <begin position="315"/>
        <end position="339"/>
    </location>
</feature>
<protein>
    <submittedName>
        <fullName evidence="2">Uncharacterized protein</fullName>
    </submittedName>
</protein>
<keyword evidence="1" id="KW-0472">Membrane</keyword>
<evidence type="ECO:0000313" key="3">
    <source>
        <dbReference type="EMBL" id="KFI59378.1"/>
    </source>
</evidence>
<evidence type="ECO:0000313" key="4">
    <source>
        <dbReference type="Proteomes" id="UP000003656"/>
    </source>
</evidence>